<feature type="zinc finger region" description="C3H1-type" evidence="5">
    <location>
        <begin position="99"/>
        <end position="126"/>
    </location>
</feature>
<dbReference type="PANTHER" id="PTHR12547">
    <property type="entry name" value="CCCH ZINC FINGER/TIS11-RELATED"/>
    <property type="match status" value="1"/>
</dbReference>
<dbReference type="GO" id="GO:0051252">
    <property type="term" value="P:regulation of RNA metabolic process"/>
    <property type="evidence" value="ECO:0007669"/>
    <property type="project" value="UniProtKB-ARBA"/>
</dbReference>
<evidence type="ECO:0000313" key="8">
    <source>
        <dbReference type="Proteomes" id="UP000030748"/>
    </source>
</evidence>
<feature type="zinc finger region" description="C3H1-type" evidence="5">
    <location>
        <begin position="151"/>
        <end position="178"/>
    </location>
</feature>
<dbReference type="InterPro" id="IPR036855">
    <property type="entry name" value="Znf_CCCH_sf"/>
</dbReference>
<dbReference type="STRING" id="4155.A0A022PZ47"/>
<keyword evidence="8" id="KW-1185">Reference proteome</keyword>
<protein>
    <recommendedName>
        <fullName evidence="6">C3H1-type domain-containing protein</fullName>
    </recommendedName>
</protein>
<keyword evidence="2" id="KW-0677">Repeat</keyword>
<keyword evidence="4 5" id="KW-0862">Zinc</keyword>
<dbReference type="Gene3D" id="4.10.1000.10">
    <property type="entry name" value="Zinc finger, CCCH-type"/>
    <property type="match status" value="3"/>
</dbReference>
<dbReference type="AlphaFoldDB" id="A0A022PZ47"/>
<gene>
    <name evidence="7" type="ORF">MIMGU_mgv1a012258mg</name>
</gene>
<keyword evidence="1 5" id="KW-0479">Metal-binding</keyword>
<dbReference type="FunFam" id="4.10.1000.10:FF:000003">
    <property type="entry name" value="Zinc finger CCCH domain-containing protein"/>
    <property type="match status" value="1"/>
</dbReference>
<dbReference type="eggNOG" id="KOG1677">
    <property type="taxonomic scope" value="Eukaryota"/>
</dbReference>
<dbReference type="PROSITE" id="PS50103">
    <property type="entry name" value="ZF_C3H1"/>
    <property type="match status" value="3"/>
</dbReference>
<dbReference type="OMA" id="WRFMNGE"/>
<dbReference type="PANTHER" id="PTHR12547:SF162">
    <property type="entry name" value="ZINC FINGER CCCH DOMAIN-CONTAINING PROTEIN 15"/>
    <property type="match status" value="1"/>
</dbReference>
<accession>A0A022PZ47</accession>
<dbReference type="EMBL" id="KI632223">
    <property type="protein sequence ID" value="EYU21612.1"/>
    <property type="molecule type" value="Genomic_DNA"/>
</dbReference>
<evidence type="ECO:0000256" key="2">
    <source>
        <dbReference type="ARBA" id="ARBA00022737"/>
    </source>
</evidence>
<organism evidence="7 8">
    <name type="scientific">Erythranthe guttata</name>
    <name type="common">Yellow monkey flower</name>
    <name type="synonym">Mimulus guttatus</name>
    <dbReference type="NCBI Taxonomy" id="4155"/>
    <lineage>
        <taxon>Eukaryota</taxon>
        <taxon>Viridiplantae</taxon>
        <taxon>Streptophyta</taxon>
        <taxon>Embryophyta</taxon>
        <taxon>Tracheophyta</taxon>
        <taxon>Spermatophyta</taxon>
        <taxon>Magnoliopsida</taxon>
        <taxon>eudicotyledons</taxon>
        <taxon>Gunneridae</taxon>
        <taxon>Pentapetalae</taxon>
        <taxon>asterids</taxon>
        <taxon>lamiids</taxon>
        <taxon>Lamiales</taxon>
        <taxon>Phrymaceae</taxon>
        <taxon>Erythranthe</taxon>
    </lineage>
</organism>
<dbReference type="SUPFAM" id="SSF90229">
    <property type="entry name" value="CCCH zinc finger"/>
    <property type="match status" value="3"/>
</dbReference>
<evidence type="ECO:0000256" key="3">
    <source>
        <dbReference type="ARBA" id="ARBA00022771"/>
    </source>
</evidence>
<sequence>MAHFKENPFVQSRIRTRPNFDFNKPRIPLSVNRSKLNIPYKSEICSLFQRGKCYYGDNCHFSHTTTVIRNLGFQSVAAAAVEEHLNNEEEDDSRRNSVYESKVCRWFSGGAVCPFGDRCSFLHVIEERVHSDHEIRCWNFNYGVNCDKSVWKTKLCMKWLRFGDCPFGLKCSYAHGREELQEAGAYAKMESRCTRFAGKRQNAASLSEVGKKIAKKMQLKGKRCLMEWKFKKTNRIYADWIDDTHNFDVSFSKVES</sequence>
<feature type="zinc finger region" description="C3H1-type" evidence="5">
    <location>
        <begin position="39"/>
        <end position="66"/>
    </location>
</feature>
<proteinExistence type="predicted"/>
<dbReference type="KEGG" id="egt:105975557"/>
<feature type="domain" description="C3H1-type" evidence="6">
    <location>
        <begin position="39"/>
        <end position="66"/>
    </location>
</feature>
<dbReference type="Pfam" id="PF18044">
    <property type="entry name" value="zf-CCCH_4"/>
    <property type="match status" value="1"/>
</dbReference>
<dbReference type="OrthoDB" id="410307at2759"/>
<dbReference type="InterPro" id="IPR041367">
    <property type="entry name" value="Znf-CCCH_4"/>
</dbReference>
<dbReference type="InterPro" id="IPR000571">
    <property type="entry name" value="Znf_CCCH"/>
</dbReference>
<dbReference type="Proteomes" id="UP000030748">
    <property type="component" value="Unassembled WGS sequence"/>
</dbReference>
<dbReference type="PhylomeDB" id="A0A022PZ47"/>
<evidence type="ECO:0000256" key="1">
    <source>
        <dbReference type="ARBA" id="ARBA00022723"/>
    </source>
</evidence>
<name>A0A022PZ47_ERYGU</name>
<evidence type="ECO:0000313" key="7">
    <source>
        <dbReference type="EMBL" id="EYU21612.1"/>
    </source>
</evidence>
<evidence type="ECO:0000256" key="4">
    <source>
        <dbReference type="ARBA" id="ARBA00022833"/>
    </source>
</evidence>
<dbReference type="GO" id="GO:0008270">
    <property type="term" value="F:zinc ion binding"/>
    <property type="evidence" value="ECO:0007669"/>
    <property type="project" value="UniProtKB-KW"/>
</dbReference>
<evidence type="ECO:0000259" key="6">
    <source>
        <dbReference type="PROSITE" id="PS50103"/>
    </source>
</evidence>
<reference evidence="7 8" key="1">
    <citation type="journal article" date="2013" name="Proc. Natl. Acad. Sci. U.S.A.">
        <title>Fine-scale variation in meiotic recombination in Mimulus inferred from population shotgun sequencing.</title>
        <authorList>
            <person name="Hellsten U."/>
            <person name="Wright K.M."/>
            <person name="Jenkins J."/>
            <person name="Shu S."/>
            <person name="Yuan Y."/>
            <person name="Wessler S.R."/>
            <person name="Schmutz J."/>
            <person name="Willis J.H."/>
            <person name="Rokhsar D.S."/>
        </authorList>
    </citation>
    <scope>NUCLEOTIDE SEQUENCE [LARGE SCALE GENOMIC DNA]</scope>
    <source>
        <strain evidence="8">cv. DUN x IM62</strain>
    </source>
</reference>
<dbReference type="Pfam" id="PF00642">
    <property type="entry name" value="zf-CCCH"/>
    <property type="match status" value="2"/>
</dbReference>
<feature type="domain" description="C3H1-type" evidence="6">
    <location>
        <begin position="151"/>
        <end position="178"/>
    </location>
</feature>
<dbReference type="SMART" id="SM00356">
    <property type="entry name" value="ZnF_C3H1"/>
    <property type="match status" value="3"/>
</dbReference>
<feature type="domain" description="C3H1-type" evidence="6">
    <location>
        <begin position="99"/>
        <end position="126"/>
    </location>
</feature>
<dbReference type="GO" id="GO:0003729">
    <property type="term" value="F:mRNA binding"/>
    <property type="evidence" value="ECO:0007669"/>
    <property type="project" value="InterPro"/>
</dbReference>
<dbReference type="GO" id="GO:0010468">
    <property type="term" value="P:regulation of gene expression"/>
    <property type="evidence" value="ECO:0007669"/>
    <property type="project" value="UniProtKB-ARBA"/>
</dbReference>
<evidence type="ECO:0000256" key="5">
    <source>
        <dbReference type="PROSITE-ProRule" id="PRU00723"/>
    </source>
</evidence>
<keyword evidence="3 5" id="KW-0863">Zinc-finger</keyword>
<dbReference type="InterPro" id="IPR045877">
    <property type="entry name" value="ZFP36-like"/>
</dbReference>